<accession>A0A7C9MPS1</accession>
<evidence type="ECO:0000259" key="2">
    <source>
        <dbReference type="Pfam" id="PF06750"/>
    </source>
</evidence>
<keyword evidence="4" id="KW-1185">Reference proteome</keyword>
<keyword evidence="1" id="KW-0812">Transmembrane</keyword>
<dbReference type="GO" id="GO:0045259">
    <property type="term" value="C:proton-transporting ATP synthase complex"/>
    <property type="evidence" value="ECO:0007669"/>
    <property type="project" value="InterPro"/>
</dbReference>
<dbReference type="AlphaFoldDB" id="A0A7C9MPS1"/>
<feature type="transmembrane region" description="Helical" evidence="1">
    <location>
        <begin position="20"/>
        <end position="41"/>
    </location>
</feature>
<sequence length="258" mass="26657">MRSSNRDIEQQTVPLENFAIAAAITLAVLSPMTGSFLKCWADRAAIGQRVSDGRSYCDNCGKTLGAIDLVPVLSWLWQGGKSRCCAMPISPTLLTAEITALLLAVWALLVLPQSAWLPAMIVAWCLQAIALLAVPATQTASRITAVLVLGIILWASFGAPVASMALVGAGVGAGLLLIARVLAPAHWPATLILPAGGALLGPALIFAAALLGLVFAALHRLYSRTVAKRAVPLATSVAIGTAGGVWVLWLHGSSLLGG</sequence>
<keyword evidence="1" id="KW-1133">Transmembrane helix</keyword>
<dbReference type="Pfam" id="PF06750">
    <property type="entry name" value="A24_N_bact"/>
    <property type="match status" value="1"/>
</dbReference>
<reference evidence="3 4" key="2">
    <citation type="submission" date="2020-03" db="EMBL/GenBank/DDBJ databases">
        <title>Kangsaoukella pontilimi gen. nov., sp. nov., a new member of the family Rhodobacteraceae isolated from a tidal mudflat.</title>
        <authorList>
            <person name="Kim I.S."/>
        </authorList>
    </citation>
    <scope>NUCLEOTIDE SEQUENCE [LARGE SCALE GENOMIC DNA]</scope>
    <source>
        <strain evidence="3 4">GH1-50</strain>
    </source>
</reference>
<proteinExistence type="predicted"/>
<reference evidence="3 4" key="1">
    <citation type="submission" date="2019-12" db="EMBL/GenBank/DDBJ databases">
        <authorList>
            <person name="Lee S.D."/>
        </authorList>
    </citation>
    <scope>NUCLEOTIDE SEQUENCE [LARGE SCALE GENOMIC DNA]</scope>
    <source>
        <strain evidence="3 4">GH1-50</strain>
    </source>
</reference>
<dbReference type="GO" id="GO:0005886">
    <property type="term" value="C:plasma membrane"/>
    <property type="evidence" value="ECO:0007669"/>
    <property type="project" value="TreeGrafter"/>
</dbReference>
<feature type="transmembrane region" description="Helical" evidence="1">
    <location>
        <begin position="115"/>
        <end position="134"/>
    </location>
</feature>
<dbReference type="GO" id="GO:0015078">
    <property type="term" value="F:proton transmembrane transporter activity"/>
    <property type="evidence" value="ECO:0007669"/>
    <property type="project" value="InterPro"/>
</dbReference>
<name>A0A7C9MPS1_9RHOB</name>
<dbReference type="GO" id="GO:0004190">
    <property type="term" value="F:aspartic-type endopeptidase activity"/>
    <property type="evidence" value="ECO:0007669"/>
    <property type="project" value="TreeGrafter"/>
</dbReference>
<dbReference type="PRINTS" id="PR00124">
    <property type="entry name" value="ATPASEC"/>
</dbReference>
<organism evidence="3 4">
    <name type="scientific">Kangsaoukella pontilimi</name>
    <dbReference type="NCBI Taxonomy" id="2691042"/>
    <lineage>
        <taxon>Bacteria</taxon>
        <taxon>Pseudomonadati</taxon>
        <taxon>Pseudomonadota</taxon>
        <taxon>Alphaproteobacteria</taxon>
        <taxon>Rhodobacterales</taxon>
        <taxon>Paracoccaceae</taxon>
        <taxon>Kangsaoukella</taxon>
    </lineage>
</organism>
<dbReference type="GO" id="GO:0015986">
    <property type="term" value="P:proton motive force-driven ATP synthesis"/>
    <property type="evidence" value="ECO:0007669"/>
    <property type="project" value="InterPro"/>
</dbReference>
<dbReference type="PANTHER" id="PTHR30487:SF0">
    <property type="entry name" value="PREPILIN LEADER PEPTIDASE_N-METHYLTRANSFERASE-RELATED"/>
    <property type="match status" value="1"/>
</dbReference>
<dbReference type="RefSeq" id="WP_160762640.1">
    <property type="nucleotide sequence ID" value="NZ_WUPT01000001.1"/>
</dbReference>
<evidence type="ECO:0000313" key="4">
    <source>
        <dbReference type="Proteomes" id="UP000480350"/>
    </source>
</evidence>
<protein>
    <recommendedName>
        <fullName evidence="2">Prepilin peptidase A24 N-terminal domain-containing protein</fullName>
    </recommendedName>
</protein>
<feature type="transmembrane region" description="Helical" evidence="1">
    <location>
        <begin position="230"/>
        <end position="249"/>
    </location>
</feature>
<dbReference type="EMBL" id="WUPT01000001">
    <property type="protein sequence ID" value="MXQ06717.1"/>
    <property type="molecule type" value="Genomic_DNA"/>
</dbReference>
<gene>
    <name evidence="3" type="ORF">GQ651_02545</name>
</gene>
<evidence type="ECO:0000313" key="3">
    <source>
        <dbReference type="EMBL" id="MXQ06717.1"/>
    </source>
</evidence>
<feature type="transmembrane region" description="Helical" evidence="1">
    <location>
        <begin position="191"/>
        <end position="218"/>
    </location>
</feature>
<dbReference type="GO" id="GO:0006465">
    <property type="term" value="P:signal peptide processing"/>
    <property type="evidence" value="ECO:0007669"/>
    <property type="project" value="TreeGrafter"/>
</dbReference>
<dbReference type="InterPro" id="IPR000454">
    <property type="entry name" value="ATP_synth_F0_csu"/>
</dbReference>
<dbReference type="Proteomes" id="UP000480350">
    <property type="component" value="Unassembled WGS sequence"/>
</dbReference>
<feature type="domain" description="Prepilin peptidase A24 N-terminal" evidence="2">
    <location>
        <begin position="29"/>
        <end position="108"/>
    </location>
</feature>
<dbReference type="InterPro" id="IPR050882">
    <property type="entry name" value="Prepilin_peptidase/N-MTase"/>
</dbReference>
<feature type="transmembrane region" description="Helical" evidence="1">
    <location>
        <begin position="91"/>
        <end position="109"/>
    </location>
</feature>
<keyword evidence="1" id="KW-0472">Membrane</keyword>
<dbReference type="PANTHER" id="PTHR30487">
    <property type="entry name" value="TYPE 4 PREPILIN-LIKE PROTEINS LEADER PEPTIDE-PROCESSING ENZYME"/>
    <property type="match status" value="1"/>
</dbReference>
<dbReference type="InterPro" id="IPR010627">
    <property type="entry name" value="Prepilin_pept_A24_N"/>
</dbReference>
<evidence type="ECO:0000256" key="1">
    <source>
        <dbReference type="SAM" id="Phobius"/>
    </source>
</evidence>
<comment type="caution">
    <text evidence="3">The sequence shown here is derived from an EMBL/GenBank/DDBJ whole genome shotgun (WGS) entry which is preliminary data.</text>
</comment>
<feature type="transmembrane region" description="Helical" evidence="1">
    <location>
        <begin position="146"/>
        <end position="179"/>
    </location>
</feature>